<evidence type="ECO:0000313" key="3">
    <source>
        <dbReference type="Proteomes" id="UP000692816"/>
    </source>
</evidence>
<dbReference type="Pfam" id="PF22769">
    <property type="entry name" value="DCD"/>
    <property type="match status" value="1"/>
</dbReference>
<sequence>MTLLAGSSLDQKRFFKSGNPQVQGSSFDLTIGCIFDHQGKRVDGPFTIRPGHMVQVVSSEELKLSDRLTGHVTYKTTMTKNGIWALTVGIVDPGWEGPIATTLLNFSRIDQSVAEGDAFLRVSFFEHEAVSPDKLRKAPSLENYLKDIQKIAASRFPTTFLNTTEITEAAGKAVLSEIRSNALAWVVGIALLFTVAQITIQLVAPWLPSAGRPTSSEVEALRDRVTSLQEKLLKLEAGASSLAAQPAAAPLPAPTPSPAVTVVPAPGSSPAGTPPLTPASPISATPLPAPAAPAIKHSESDKGPPTR</sequence>
<evidence type="ECO:0000256" key="1">
    <source>
        <dbReference type="SAM" id="MobiDB-lite"/>
    </source>
</evidence>
<protein>
    <recommendedName>
        <fullName evidence="4">dUTPase-like domain-containing protein</fullName>
    </recommendedName>
</protein>
<feature type="compositionally biased region" description="Basic and acidic residues" evidence="1">
    <location>
        <begin position="296"/>
        <end position="307"/>
    </location>
</feature>
<dbReference type="SUPFAM" id="SSF51283">
    <property type="entry name" value="dUTPase-like"/>
    <property type="match status" value="1"/>
</dbReference>
<dbReference type="InterPro" id="IPR036157">
    <property type="entry name" value="dUTPase-like_sf"/>
</dbReference>
<reference evidence="2" key="1">
    <citation type="journal article" date="2021" name="Int. J. Syst. Evol. Microbiol.">
        <title>Bradyrhizobium septentrionale sp. nov. (sv. septentrionale) and Bradyrhizobium quebecense sp. nov. (sv. septentrionale) associated with legumes native to Canada possess rearranged symbiosis genes and numerous insertion sequences.</title>
        <authorList>
            <person name="Bromfield E.S.P."/>
            <person name="Cloutier S."/>
        </authorList>
    </citation>
    <scope>NUCLEOTIDE SEQUENCE</scope>
    <source>
        <strain evidence="2">12S5</strain>
    </source>
</reference>
<dbReference type="InterPro" id="IPR011962">
    <property type="entry name" value="dCTP_deaminase"/>
</dbReference>
<name>A0ABS3MT37_9BRAD</name>
<feature type="region of interest" description="Disordered" evidence="1">
    <location>
        <begin position="247"/>
        <end position="307"/>
    </location>
</feature>
<feature type="compositionally biased region" description="Low complexity" evidence="1">
    <location>
        <begin position="258"/>
        <end position="271"/>
    </location>
</feature>
<keyword evidence="3" id="KW-1185">Reference proteome</keyword>
<proteinExistence type="predicted"/>
<organism evidence="2 3">
    <name type="scientific">Bradyrhizobium quebecense</name>
    <dbReference type="NCBI Taxonomy" id="2748629"/>
    <lineage>
        <taxon>Bacteria</taxon>
        <taxon>Pseudomonadati</taxon>
        <taxon>Pseudomonadota</taxon>
        <taxon>Alphaproteobacteria</taxon>
        <taxon>Hyphomicrobiales</taxon>
        <taxon>Nitrobacteraceae</taxon>
        <taxon>Bradyrhizobium</taxon>
    </lineage>
</organism>
<evidence type="ECO:0008006" key="4">
    <source>
        <dbReference type="Google" id="ProtNLM"/>
    </source>
</evidence>
<dbReference type="Gene3D" id="2.70.40.10">
    <property type="match status" value="1"/>
</dbReference>
<accession>A0ABS3MT37</accession>
<evidence type="ECO:0000313" key="2">
    <source>
        <dbReference type="EMBL" id="MBO1434654.1"/>
    </source>
</evidence>
<dbReference type="EMBL" id="JAGEPA010000001">
    <property type="protein sequence ID" value="MBO1434654.1"/>
    <property type="molecule type" value="Genomic_DNA"/>
</dbReference>
<comment type="caution">
    <text evidence="2">The sequence shown here is derived from an EMBL/GenBank/DDBJ whole genome shotgun (WGS) entry which is preliminary data.</text>
</comment>
<dbReference type="Proteomes" id="UP000692816">
    <property type="component" value="Unassembled WGS sequence"/>
</dbReference>
<gene>
    <name evidence="2" type="ORF">J4P68_35910</name>
</gene>